<dbReference type="AlphaFoldDB" id="A0A401QIP9"/>
<dbReference type="Proteomes" id="UP000288216">
    <property type="component" value="Unassembled WGS sequence"/>
</dbReference>
<comment type="caution">
    <text evidence="2">The sequence shown here is derived from an EMBL/GenBank/DDBJ whole genome shotgun (WGS) entry which is preliminary data.</text>
</comment>
<evidence type="ECO:0000313" key="2">
    <source>
        <dbReference type="EMBL" id="GCB85246.1"/>
    </source>
</evidence>
<accession>A0A401QIP9</accession>
<organism evidence="2 3">
    <name type="scientific">Scyliorhinus torazame</name>
    <name type="common">Cloudy catshark</name>
    <name type="synonym">Catulus torazame</name>
    <dbReference type="NCBI Taxonomy" id="75743"/>
    <lineage>
        <taxon>Eukaryota</taxon>
        <taxon>Metazoa</taxon>
        <taxon>Chordata</taxon>
        <taxon>Craniata</taxon>
        <taxon>Vertebrata</taxon>
        <taxon>Chondrichthyes</taxon>
        <taxon>Elasmobranchii</taxon>
        <taxon>Galeomorphii</taxon>
        <taxon>Galeoidea</taxon>
        <taxon>Carcharhiniformes</taxon>
        <taxon>Scyliorhinidae</taxon>
        <taxon>Scyliorhinus</taxon>
    </lineage>
</organism>
<dbReference type="EMBL" id="BFAA01147568">
    <property type="protein sequence ID" value="GCB85246.1"/>
    <property type="molecule type" value="Genomic_DNA"/>
</dbReference>
<reference evidence="2 3" key="1">
    <citation type="journal article" date="2018" name="Nat. Ecol. Evol.">
        <title>Shark genomes provide insights into elasmobranch evolution and the origin of vertebrates.</title>
        <authorList>
            <person name="Hara Y"/>
            <person name="Yamaguchi K"/>
            <person name="Onimaru K"/>
            <person name="Kadota M"/>
            <person name="Koyanagi M"/>
            <person name="Keeley SD"/>
            <person name="Tatsumi K"/>
            <person name="Tanaka K"/>
            <person name="Motone F"/>
            <person name="Kageyama Y"/>
            <person name="Nozu R"/>
            <person name="Adachi N"/>
            <person name="Nishimura O"/>
            <person name="Nakagawa R"/>
            <person name="Tanegashima C"/>
            <person name="Kiyatake I"/>
            <person name="Matsumoto R"/>
            <person name="Murakumo K"/>
            <person name="Nishida K"/>
            <person name="Terakita A"/>
            <person name="Kuratani S"/>
            <person name="Sato K"/>
            <person name="Hyodo S Kuraku.S."/>
        </authorList>
    </citation>
    <scope>NUCLEOTIDE SEQUENCE [LARGE SCALE GENOMIC DNA]</scope>
</reference>
<evidence type="ECO:0000256" key="1">
    <source>
        <dbReference type="SAM" id="Coils"/>
    </source>
</evidence>
<keyword evidence="1" id="KW-0175">Coiled coil</keyword>
<sequence>EREARLQTEIDKLYKELKEQKQLLKQNSDAMQQLQQQLLKVSTLT</sequence>
<feature type="coiled-coil region" evidence="1">
    <location>
        <begin position="3"/>
        <end position="37"/>
    </location>
</feature>
<feature type="non-terminal residue" evidence="2">
    <location>
        <position position="1"/>
    </location>
</feature>
<name>A0A401QIP9_SCYTO</name>
<keyword evidence="3" id="KW-1185">Reference proteome</keyword>
<evidence type="ECO:0000313" key="3">
    <source>
        <dbReference type="Proteomes" id="UP000288216"/>
    </source>
</evidence>
<protein>
    <submittedName>
        <fullName evidence="2">Uncharacterized protein</fullName>
    </submittedName>
</protein>
<gene>
    <name evidence="2" type="ORF">scyTo_0025994</name>
</gene>
<proteinExistence type="predicted"/>